<proteinExistence type="predicted"/>
<reference evidence="2 3" key="1">
    <citation type="submission" date="2016-11" db="EMBL/GenBank/DDBJ databases">
        <authorList>
            <person name="Jaros S."/>
            <person name="Januszkiewicz K."/>
            <person name="Wedrychowicz H."/>
        </authorList>
    </citation>
    <scope>NUCLEOTIDE SEQUENCE [LARGE SCALE GENOMIC DNA]</scope>
    <source>
        <strain evidence="2 3">CGMCC 1.6102</strain>
    </source>
</reference>
<keyword evidence="1" id="KW-0812">Transmembrane</keyword>
<gene>
    <name evidence="2" type="ORF">SAMN04488057_1123</name>
</gene>
<keyword evidence="1" id="KW-1133">Transmembrane helix</keyword>
<feature type="transmembrane region" description="Helical" evidence="1">
    <location>
        <begin position="7"/>
        <end position="25"/>
    </location>
</feature>
<evidence type="ECO:0000256" key="1">
    <source>
        <dbReference type="SAM" id="Phobius"/>
    </source>
</evidence>
<name>A0A1M7PYE5_9BACT</name>
<dbReference type="AlphaFoldDB" id="A0A1M7PYE5"/>
<keyword evidence="3" id="KW-1185">Reference proteome</keyword>
<evidence type="ECO:0000313" key="2">
    <source>
        <dbReference type="EMBL" id="SHN22713.1"/>
    </source>
</evidence>
<dbReference type="Proteomes" id="UP000184513">
    <property type="component" value="Unassembled WGS sequence"/>
</dbReference>
<sequence length="67" mass="7915">MKKWTFYVSLIISIIFLINIIEILINDLNRLTEYGYGYLVGKIILLLIFATITLLTRKYKTESKEEL</sequence>
<dbReference type="EMBL" id="FRCY01000012">
    <property type="protein sequence ID" value="SHN22713.1"/>
    <property type="molecule type" value="Genomic_DNA"/>
</dbReference>
<protein>
    <submittedName>
        <fullName evidence="2">Uncharacterized protein</fullName>
    </submittedName>
</protein>
<organism evidence="2 3">
    <name type="scientific">Cyclobacterium lianum</name>
    <dbReference type="NCBI Taxonomy" id="388280"/>
    <lineage>
        <taxon>Bacteria</taxon>
        <taxon>Pseudomonadati</taxon>
        <taxon>Bacteroidota</taxon>
        <taxon>Cytophagia</taxon>
        <taxon>Cytophagales</taxon>
        <taxon>Cyclobacteriaceae</taxon>
        <taxon>Cyclobacterium</taxon>
    </lineage>
</organism>
<evidence type="ECO:0000313" key="3">
    <source>
        <dbReference type="Proteomes" id="UP000184513"/>
    </source>
</evidence>
<keyword evidence="1" id="KW-0472">Membrane</keyword>
<feature type="transmembrane region" description="Helical" evidence="1">
    <location>
        <begin position="37"/>
        <end position="55"/>
    </location>
</feature>
<accession>A0A1M7PYE5</accession>